<dbReference type="EMBL" id="BAABFT010000032">
    <property type="protein sequence ID" value="GAA4341558.1"/>
    <property type="molecule type" value="Genomic_DNA"/>
</dbReference>
<evidence type="ECO:0000313" key="3">
    <source>
        <dbReference type="Proteomes" id="UP001500582"/>
    </source>
</evidence>
<dbReference type="RefSeq" id="WP_345214354.1">
    <property type="nucleotide sequence ID" value="NZ_BAABFT010000032.1"/>
</dbReference>
<keyword evidence="3" id="KW-1185">Reference proteome</keyword>
<dbReference type="InterPro" id="IPR010572">
    <property type="entry name" value="Tail_dom"/>
</dbReference>
<comment type="caution">
    <text evidence="2">The sequence shown here is derived from an EMBL/GenBank/DDBJ whole genome shotgun (WGS) entry which is preliminary data.</text>
</comment>
<feature type="domain" description="Tail spike" evidence="1">
    <location>
        <begin position="111"/>
        <end position="440"/>
    </location>
</feature>
<reference evidence="3" key="1">
    <citation type="journal article" date="2019" name="Int. J. Syst. Evol. Microbiol.">
        <title>The Global Catalogue of Microorganisms (GCM) 10K type strain sequencing project: providing services to taxonomists for standard genome sequencing and annotation.</title>
        <authorList>
            <consortium name="The Broad Institute Genomics Platform"/>
            <consortium name="The Broad Institute Genome Sequencing Center for Infectious Disease"/>
            <person name="Wu L."/>
            <person name="Ma J."/>
        </authorList>
    </citation>
    <scope>NUCLEOTIDE SEQUENCE [LARGE SCALE GENOMIC DNA]</scope>
    <source>
        <strain evidence="3">JCM 17705</strain>
    </source>
</reference>
<name>A0ABP8HMV1_9SPHI</name>
<evidence type="ECO:0000313" key="2">
    <source>
        <dbReference type="EMBL" id="GAA4341558.1"/>
    </source>
</evidence>
<protein>
    <recommendedName>
        <fullName evidence="1">Tail spike domain-containing protein</fullName>
    </recommendedName>
</protein>
<organism evidence="2 3">
    <name type="scientific">Mucilaginibacter gynuensis</name>
    <dbReference type="NCBI Taxonomy" id="1302236"/>
    <lineage>
        <taxon>Bacteria</taxon>
        <taxon>Pseudomonadati</taxon>
        <taxon>Bacteroidota</taxon>
        <taxon>Sphingobacteriia</taxon>
        <taxon>Sphingobacteriales</taxon>
        <taxon>Sphingobacteriaceae</taxon>
        <taxon>Mucilaginibacter</taxon>
    </lineage>
</organism>
<dbReference type="Pfam" id="PF06605">
    <property type="entry name" value="Prophage_tail"/>
    <property type="match status" value="1"/>
</dbReference>
<accession>A0ABP8HMV1</accession>
<evidence type="ECO:0000259" key="1">
    <source>
        <dbReference type="Pfam" id="PF06605"/>
    </source>
</evidence>
<gene>
    <name evidence="2" type="ORF">GCM10023149_53930</name>
</gene>
<sequence length="705" mass="77658">MQYQVKRGDSIVAIVTPTGPQSQRIMGEDLLTLDIEVSQPIDFQIDDEIEYEGSVYTLLMALPPVDKESSRKHSYRCVFKGPPYQLDKVAYMNYDAENAMTIGDFTLMGNAETFIDLLIANANRDQSGWTKGVIDVTEYKNLPFNGVKCLPVLGTIASTFNIEWWIEGKTIHMTKRGVVQDLTFEYGQGKGLETISRIETNDIKLVTRLYAYGSERNIPADYKGFSKRLKLPGSSPYIQANTDLYGVVEETVFFEEVYPRRLGIITSMIDKFSFIDSAIDFNVNEQLLPGISAKVIFQTGQLAGYTFELAANGGFTNATKTFKIITNKDEKALELPSDLLHPAIGDQYILIDINMPASYITAAENELQAKAQEYLDKRKVPPAAYSVVCDPLDFKRRNIVIQLGNYVRFKEPALGLDANIRIIGFTRDVQNKFKYTLELAQNDVIATYLQQAVEREIQTSELKLVGKSTNLAYNNALQAKATAEGVKEITDYLGVTIDEAAGIVASGTLLVGSGAINNAGITGVTDAGNQSVRFFAGAEYVNKDLAIWRVLDDGQMFASRVKLGYGASDGELLPAGWDITPNGIISDPKYGITENFALIRGSSLNKEFSFGTELIPISGGGQYSLVGRIVNKRAETDPLFPKTNIALHVEASGADNNTALNVIGDVIMNGQKTISGAFEYRQGDQRYEFIVVNGSIVDQNYIGPV</sequence>
<proteinExistence type="predicted"/>
<dbReference type="Proteomes" id="UP001500582">
    <property type="component" value="Unassembled WGS sequence"/>
</dbReference>